<keyword evidence="4 8" id="KW-0732">Signal</keyword>
<evidence type="ECO:0000313" key="10">
    <source>
        <dbReference type="Proteomes" id="UP000777438"/>
    </source>
</evidence>
<accession>A0A9P8VVR3</accession>
<dbReference type="GO" id="GO:0031505">
    <property type="term" value="P:fungal-type cell wall organization"/>
    <property type="evidence" value="ECO:0007669"/>
    <property type="project" value="TreeGrafter"/>
</dbReference>
<dbReference type="AlphaFoldDB" id="A0A9P8VVR3"/>
<evidence type="ECO:0000256" key="2">
    <source>
        <dbReference type="ARBA" id="ARBA00022512"/>
    </source>
</evidence>
<evidence type="ECO:0000256" key="4">
    <source>
        <dbReference type="ARBA" id="ARBA00022729"/>
    </source>
</evidence>
<feature type="region of interest" description="Disordered" evidence="6">
    <location>
        <begin position="513"/>
        <end position="533"/>
    </location>
</feature>
<feature type="compositionally biased region" description="Polar residues" evidence="6">
    <location>
        <begin position="419"/>
        <end position="429"/>
    </location>
</feature>
<evidence type="ECO:0000256" key="8">
    <source>
        <dbReference type="SAM" id="SignalP"/>
    </source>
</evidence>
<feature type="signal peptide" evidence="8">
    <location>
        <begin position="1"/>
        <end position="22"/>
    </location>
</feature>
<evidence type="ECO:0000256" key="6">
    <source>
        <dbReference type="SAM" id="MobiDB-lite"/>
    </source>
</evidence>
<name>A0A9P8VVR3_9HYPO</name>
<feature type="compositionally biased region" description="Low complexity" evidence="6">
    <location>
        <begin position="446"/>
        <end position="465"/>
    </location>
</feature>
<keyword evidence="2" id="KW-0134">Cell wall</keyword>
<dbReference type="GO" id="GO:0009277">
    <property type="term" value="C:fungal-type cell wall"/>
    <property type="evidence" value="ECO:0007669"/>
    <property type="project" value="TreeGrafter"/>
</dbReference>
<keyword evidence="7" id="KW-1133">Transmembrane helix</keyword>
<keyword evidence="5" id="KW-0325">Glycoprotein</keyword>
<evidence type="ECO:0000313" key="9">
    <source>
        <dbReference type="EMBL" id="KAH6876569.1"/>
    </source>
</evidence>
<dbReference type="EMBL" id="JAGPYM010000034">
    <property type="protein sequence ID" value="KAH6876569.1"/>
    <property type="molecule type" value="Genomic_DNA"/>
</dbReference>
<dbReference type="InterPro" id="IPR051648">
    <property type="entry name" value="CWI-Assembly_Regulator"/>
</dbReference>
<keyword evidence="10" id="KW-1185">Reference proteome</keyword>
<sequence>MAFKTHVAFVASLLLTRCLVAADCNVSSNQTQIESPDDTDSISSCSSIDGALSLLLNNAGSSWPSSGADVDLGDITTIDGDFIIYPATEPKKTVISAEKLKTIEGAVTIWNTDTSNDIKDFQLNLPSLQSIAKDYAITGNFEDFSVTHGGLEVGKMMRIYSTDLKTLDFGGLESVKGDFSVDGNSDLKKLSVDDFTTAYKAFSIQQNSALTSVSFSKLKTIKGAVTIYQNSALTSFSLSALTDAETMSISSIGQDATIYFPLLENLGTSSNSSSIFSDAKTIMFSSLSNITGAVEFSSTSAEDLVIPLVKTIGSSITVEDNSALTTFALPRVTSVGDLSITGNDKLTNVTANALKTARSITIKGSLTNVEFFGLKEVTGDFKVSGDDSMDCYWFDENVKSIVQGKYSCVGNHDEKTRKSSTGGIENTEGNPKDYYISTGDDDNSDGNDGSKNNSDDSNSDGSDNGSSGGSGSKGMSTGAKAGIAVGVIAGVVLIFLAAFFFWRRRRNAATLTPLGAGRGESRDSNESRKHPFDGQMLGVHTKIEASNPSPTTSAPSLGTLSFSRNSFLDASGLMADKTLKTIRRVSASSGGSDTLRG</sequence>
<comment type="subcellular location">
    <subcellularLocation>
        <location evidence="1">Secreted</location>
        <location evidence="1">Cell wall</location>
    </subcellularLocation>
</comment>
<dbReference type="PANTHER" id="PTHR31018">
    <property type="entry name" value="SPORULATION-SPECIFIC PROTEIN-RELATED"/>
    <property type="match status" value="1"/>
</dbReference>
<gene>
    <name evidence="9" type="ORF">B0T10DRAFT_521041</name>
</gene>
<protein>
    <recommendedName>
        <fullName evidence="11">Sporulation-specific protein Sps2p</fullName>
    </recommendedName>
</protein>
<evidence type="ECO:0008006" key="11">
    <source>
        <dbReference type="Google" id="ProtNLM"/>
    </source>
</evidence>
<keyword evidence="7" id="KW-0472">Membrane</keyword>
<dbReference type="OrthoDB" id="536881at2759"/>
<feature type="chain" id="PRO_5040321536" description="Sporulation-specific protein Sps2p" evidence="8">
    <location>
        <begin position="23"/>
        <end position="597"/>
    </location>
</feature>
<keyword evidence="7" id="KW-0812">Transmembrane</keyword>
<dbReference type="NCBIfam" id="TIGR01167">
    <property type="entry name" value="LPXTG_anchor"/>
    <property type="match status" value="1"/>
</dbReference>
<comment type="caution">
    <text evidence="9">The sequence shown here is derived from an EMBL/GenBank/DDBJ whole genome shotgun (WGS) entry which is preliminary data.</text>
</comment>
<feature type="compositionally biased region" description="Basic and acidic residues" evidence="6">
    <location>
        <begin position="519"/>
        <end position="532"/>
    </location>
</feature>
<evidence type="ECO:0000256" key="5">
    <source>
        <dbReference type="ARBA" id="ARBA00023180"/>
    </source>
</evidence>
<organism evidence="9 10">
    <name type="scientific">Thelonectria olida</name>
    <dbReference type="NCBI Taxonomy" id="1576542"/>
    <lineage>
        <taxon>Eukaryota</taxon>
        <taxon>Fungi</taxon>
        <taxon>Dikarya</taxon>
        <taxon>Ascomycota</taxon>
        <taxon>Pezizomycotina</taxon>
        <taxon>Sordariomycetes</taxon>
        <taxon>Hypocreomycetidae</taxon>
        <taxon>Hypocreales</taxon>
        <taxon>Nectriaceae</taxon>
        <taxon>Thelonectria</taxon>
    </lineage>
</organism>
<dbReference type="GO" id="GO:0009986">
    <property type="term" value="C:cell surface"/>
    <property type="evidence" value="ECO:0007669"/>
    <property type="project" value="TreeGrafter"/>
</dbReference>
<evidence type="ECO:0000256" key="7">
    <source>
        <dbReference type="SAM" id="Phobius"/>
    </source>
</evidence>
<evidence type="ECO:0000256" key="1">
    <source>
        <dbReference type="ARBA" id="ARBA00004191"/>
    </source>
</evidence>
<feature type="transmembrane region" description="Helical" evidence="7">
    <location>
        <begin position="481"/>
        <end position="502"/>
    </location>
</feature>
<dbReference type="CDD" id="cd12087">
    <property type="entry name" value="TM_EGFR-like"/>
    <property type="match status" value="1"/>
</dbReference>
<proteinExistence type="predicted"/>
<evidence type="ECO:0000256" key="3">
    <source>
        <dbReference type="ARBA" id="ARBA00022525"/>
    </source>
</evidence>
<dbReference type="SUPFAM" id="SSF52058">
    <property type="entry name" value="L domain-like"/>
    <property type="match status" value="3"/>
</dbReference>
<dbReference type="Gene3D" id="3.80.20.20">
    <property type="entry name" value="Receptor L-domain"/>
    <property type="match status" value="1"/>
</dbReference>
<dbReference type="GO" id="GO:0005886">
    <property type="term" value="C:plasma membrane"/>
    <property type="evidence" value="ECO:0007669"/>
    <property type="project" value="TreeGrafter"/>
</dbReference>
<dbReference type="InterPro" id="IPR036941">
    <property type="entry name" value="Rcpt_L-dom_sf"/>
</dbReference>
<dbReference type="PANTHER" id="PTHR31018:SF3">
    <property type="entry name" value="RECEPTOR PROTEIN-TYROSINE KINASE"/>
    <property type="match status" value="1"/>
</dbReference>
<reference evidence="9 10" key="1">
    <citation type="journal article" date="2021" name="Nat. Commun.">
        <title>Genetic determinants of endophytism in the Arabidopsis root mycobiome.</title>
        <authorList>
            <person name="Mesny F."/>
            <person name="Miyauchi S."/>
            <person name="Thiergart T."/>
            <person name="Pickel B."/>
            <person name="Atanasova L."/>
            <person name="Karlsson M."/>
            <person name="Huettel B."/>
            <person name="Barry K.W."/>
            <person name="Haridas S."/>
            <person name="Chen C."/>
            <person name="Bauer D."/>
            <person name="Andreopoulos W."/>
            <person name="Pangilinan J."/>
            <person name="LaButti K."/>
            <person name="Riley R."/>
            <person name="Lipzen A."/>
            <person name="Clum A."/>
            <person name="Drula E."/>
            <person name="Henrissat B."/>
            <person name="Kohler A."/>
            <person name="Grigoriev I.V."/>
            <person name="Martin F.M."/>
            <person name="Hacquard S."/>
        </authorList>
    </citation>
    <scope>NUCLEOTIDE SEQUENCE [LARGE SCALE GENOMIC DNA]</scope>
    <source>
        <strain evidence="9 10">MPI-CAGE-CH-0241</strain>
    </source>
</reference>
<dbReference type="Proteomes" id="UP000777438">
    <property type="component" value="Unassembled WGS sequence"/>
</dbReference>
<keyword evidence="3" id="KW-0964">Secreted</keyword>
<feature type="region of interest" description="Disordered" evidence="6">
    <location>
        <begin position="412"/>
        <end position="476"/>
    </location>
</feature>